<evidence type="ECO:0000259" key="1">
    <source>
        <dbReference type="PROSITE" id="PS50222"/>
    </source>
</evidence>
<dbReference type="InterPro" id="IPR011992">
    <property type="entry name" value="EF-hand-dom_pair"/>
</dbReference>
<dbReference type="PROSITE" id="PS50222">
    <property type="entry name" value="EF_HAND_2"/>
    <property type="match status" value="1"/>
</dbReference>
<organism evidence="2">
    <name type="scientific">Noctiluca scintillans</name>
    <name type="common">Sea sparkle</name>
    <name type="synonym">Red tide dinoflagellate</name>
    <dbReference type="NCBI Taxonomy" id="2966"/>
    <lineage>
        <taxon>Eukaryota</taxon>
        <taxon>Sar</taxon>
        <taxon>Alveolata</taxon>
        <taxon>Dinophyceae</taxon>
        <taxon>Noctilucales</taxon>
        <taxon>Noctilucaceae</taxon>
        <taxon>Noctiluca</taxon>
    </lineage>
</organism>
<dbReference type="Gene3D" id="1.10.238.10">
    <property type="entry name" value="EF-hand"/>
    <property type="match status" value="1"/>
</dbReference>
<dbReference type="InterPro" id="IPR002048">
    <property type="entry name" value="EF_hand_dom"/>
</dbReference>
<dbReference type="GO" id="GO:0005509">
    <property type="term" value="F:calcium ion binding"/>
    <property type="evidence" value="ECO:0007669"/>
    <property type="project" value="InterPro"/>
</dbReference>
<dbReference type="AlphaFoldDB" id="A0A7S1AAU7"/>
<reference evidence="2" key="1">
    <citation type="submission" date="2021-01" db="EMBL/GenBank/DDBJ databases">
        <authorList>
            <person name="Corre E."/>
            <person name="Pelletier E."/>
            <person name="Niang G."/>
            <person name="Scheremetjew M."/>
            <person name="Finn R."/>
            <person name="Kale V."/>
            <person name="Holt S."/>
            <person name="Cochrane G."/>
            <person name="Meng A."/>
            <person name="Brown T."/>
            <person name="Cohen L."/>
        </authorList>
    </citation>
    <scope>NUCLEOTIDE SEQUENCE</scope>
</reference>
<feature type="domain" description="EF-hand" evidence="1">
    <location>
        <begin position="227"/>
        <end position="262"/>
    </location>
</feature>
<sequence>MTLAPRPSLGSVDIGDIDNLMMSMHRSVQHFKKALETKHAGTGEVLQDTVKFKRGKTRVLESLVGLRRYMDDILRRESGVEGRPELMKIFGDDGCSKIAALHSWTQLLNDAGQGSSIETDSRLTNVISLGHSIEEILTDLGLGKALKLAKQEAKERLQAEADAKQMAAEMRRLPRTSMFGVMDVRDGEYSPTEEVVPEMHSLPPCIMNTMKRLSMVSMLDKVESARDALDLIDTLFDVYDHDASGSLSGEKYDLAIRDFTAHVHQEASERHKRLGWAPPDWTFVENWVTEMVDPNLDGEINREEAQVGFKKAVDDIDD</sequence>
<gene>
    <name evidence="2" type="ORF">NSCI0253_LOCUS22540</name>
</gene>
<dbReference type="EMBL" id="HBFQ01032045">
    <property type="protein sequence ID" value="CAD8848190.1"/>
    <property type="molecule type" value="Transcribed_RNA"/>
</dbReference>
<protein>
    <recommendedName>
        <fullName evidence="1">EF-hand domain-containing protein</fullName>
    </recommendedName>
</protein>
<evidence type="ECO:0000313" key="2">
    <source>
        <dbReference type="EMBL" id="CAD8848190.1"/>
    </source>
</evidence>
<dbReference type="SUPFAM" id="SSF47473">
    <property type="entry name" value="EF-hand"/>
    <property type="match status" value="1"/>
</dbReference>
<name>A0A7S1AAU7_NOCSC</name>
<accession>A0A7S1AAU7</accession>
<proteinExistence type="predicted"/>